<protein>
    <submittedName>
        <fullName evidence="2">Uncharacterized protein</fullName>
    </submittedName>
</protein>
<evidence type="ECO:0000313" key="3">
    <source>
        <dbReference type="Proteomes" id="UP001178461"/>
    </source>
</evidence>
<evidence type="ECO:0000313" key="2">
    <source>
        <dbReference type="EMBL" id="CAI5781151.1"/>
    </source>
</evidence>
<keyword evidence="3" id="KW-1185">Reference proteome</keyword>
<accession>A0AA35P9W3</accession>
<feature type="compositionally biased region" description="Basic and acidic residues" evidence="1">
    <location>
        <begin position="47"/>
        <end position="63"/>
    </location>
</feature>
<dbReference type="Proteomes" id="UP001178461">
    <property type="component" value="Chromosome 8"/>
</dbReference>
<reference evidence="2" key="1">
    <citation type="submission" date="2022-12" db="EMBL/GenBank/DDBJ databases">
        <authorList>
            <person name="Alioto T."/>
            <person name="Alioto T."/>
            <person name="Gomez Garrido J."/>
        </authorList>
    </citation>
    <scope>NUCLEOTIDE SEQUENCE</scope>
</reference>
<gene>
    <name evidence="2" type="ORF">PODLI_1B021645</name>
</gene>
<dbReference type="AlphaFoldDB" id="A0AA35P9W3"/>
<feature type="region of interest" description="Disordered" evidence="1">
    <location>
        <begin position="47"/>
        <end position="79"/>
    </location>
</feature>
<sequence>MDTTCPDQPNSPHSAALLPQFAIYTTAYGFYPTLLISGGREGIKEANNERRWEKSARNLEAKPPRRRLSLAAKNQFSSR</sequence>
<dbReference type="EMBL" id="OX395133">
    <property type="protein sequence ID" value="CAI5781151.1"/>
    <property type="molecule type" value="Genomic_DNA"/>
</dbReference>
<proteinExistence type="predicted"/>
<evidence type="ECO:0000256" key="1">
    <source>
        <dbReference type="SAM" id="MobiDB-lite"/>
    </source>
</evidence>
<name>A0AA35P9W3_9SAUR</name>
<organism evidence="2 3">
    <name type="scientific">Podarcis lilfordi</name>
    <name type="common">Lilford's wall lizard</name>
    <dbReference type="NCBI Taxonomy" id="74358"/>
    <lineage>
        <taxon>Eukaryota</taxon>
        <taxon>Metazoa</taxon>
        <taxon>Chordata</taxon>
        <taxon>Craniata</taxon>
        <taxon>Vertebrata</taxon>
        <taxon>Euteleostomi</taxon>
        <taxon>Lepidosauria</taxon>
        <taxon>Squamata</taxon>
        <taxon>Bifurcata</taxon>
        <taxon>Unidentata</taxon>
        <taxon>Episquamata</taxon>
        <taxon>Laterata</taxon>
        <taxon>Lacertibaenia</taxon>
        <taxon>Lacertidae</taxon>
        <taxon>Podarcis</taxon>
    </lineage>
</organism>